<name>C5DFU6_LACTC</name>
<dbReference type="EMBL" id="CU928168">
    <property type="protein sequence ID" value="CAR23051.1"/>
    <property type="molecule type" value="Genomic_DNA"/>
</dbReference>
<protein>
    <submittedName>
        <fullName evidence="1">KLTH0D18040p</fullName>
    </submittedName>
</protein>
<organism evidence="1 2">
    <name type="scientific">Lachancea thermotolerans (strain ATCC 56472 / CBS 6340 / NRRL Y-8284)</name>
    <name type="common">Yeast</name>
    <name type="synonym">Kluyveromyces thermotolerans</name>
    <dbReference type="NCBI Taxonomy" id="559295"/>
    <lineage>
        <taxon>Eukaryota</taxon>
        <taxon>Fungi</taxon>
        <taxon>Dikarya</taxon>
        <taxon>Ascomycota</taxon>
        <taxon>Saccharomycotina</taxon>
        <taxon>Saccharomycetes</taxon>
        <taxon>Saccharomycetales</taxon>
        <taxon>Saccharomycetaceae</taxon>
        <taxon>Lachancea</taxon>
    </lineage>
</organism>
<dbReference type="InParanoid" id="C5DFU6"/>
<dbReference type="AlphaFoldDB" id="C5DFU6"/>
<evidence type="ECO:0000313" key="1">
    <source>
        <dbReference type="EMBL" id="CAR23051.1"/>
    </source>
</evidence>
<dbReference type="HOGENOM" id="CLU_2740480_0_0_1"/>
<reference evidence="1 2" key="1">
    <citation type="journal article" date="2009" name="Genome Res.">
        <title>Comparative genomics of protoploid Saccharomycetaceae.</title>
        <authorList>
            <consortium name="The Genolevures Consortium"/>
            <person name="Souciet J.-L."/>
            <person name="Dujon B."/>
            <person name="Gaillardin C."/>
            <person name="Johnston M."/>
            <person name="Baret P.V."/>
            <person name="Cliften P."/>
            <person name="Sherman D.J."/>
            <person name="Weissenbach J."/>
            <person name="Westhof E."/>
            <person name="Wincker P."/>
            <person name="Jubin C."/>
            <person name="Poulain J."/>
            <person name="Barbe V."/>
            <person name="Segurens B."/>
            <person name="Artiguenave F."/>
            <person name="Anthouard V."/>
            <person name="Vacherie B."/>
            <person name="Val M.-E."/>
            <person name="Fulton R.S."/>
            <person name="Minx P."/>
            <person name="Wilson R."/>
            <person name="Durrens P."/>
            <person name="Jean G."/>
            <person name="Marck C."/>
            <person name="Martin T."/>
            <person name="Nikolski M."/>
            <person name="Rolland T."/>
            <person name="Seret M.-L."/>
            <person name="Casaregola S."/>
            <person name="Despons L."/>
            <person name="Fairhead C."/>
            <person name="Fischer G."/>
            <person name="Lafontaine I."/>
            <person name="Leh V."/>
            <person name="Lemaire M."/>
            <person name="de Montigny J."/>
            <person name="Neuveglise C."/>
            <person name="Thierry A."/>
            <person name="Blanc-Lenfle I."/>
            <person name="Bleykasten C."/>
            <person name="Diffels J."/>
            <person name="Fritsch E."/>
            <person name="Frangeul L."/>
            <person name="Goeffon A."/>
            <person name="Jauniaux N."/>
            <person name="Kachouri-Lafond R."/>
            <person name="Payen C."/>
            <person name="Potier S."/>
            <person name="Pribylova L."/>
            <person name="Ozanne C."/>
            <person name="Richard G.-F."/>
            <person name="Sacerdot C."/>
            <person name="Straub M.-L."/>
            <person name="Talla E."/>
        </authorList>
    </citation>
    <scope>NUCLEOTIDE SEQUENCE [LARGE SCALE GENOMIC DNA]</scope>
    <source>
        <strain evidence="2">ATCC 56472 / CBS 6340 / NRRL Y-8284</strain>
    </source>
</reference>
<dbReference type="OrthoDB" id="10495889at2759"/>
<dbReference type="Proteomes" id="UP000002036">
    <property type="component" value="Chromosome D"/>
</dbReference>
<keyword evidence="2" id="KW-1185">Reference proteome</keyword>
<proteinExistence type="predicted"/>
<gene>
    <name evidence="1" type="ordered locus">KLTH0D18040g</name>
</gene>
<dbReference type="GeneID" id="8295741"/>
<evidence type="ECO:0000313" key="2">
    <source>
        <dbReference type="Proteomes" id="UP000002036"/>
    </source>
</evidence>
<accession>C5DFU6</accession>
<sequence length="71" mass="8213">MVSCGESSWVLNGWQTSIFPLTYHGLNQVVLEQPLRTKKLEQFLGVLQKLSRLLVVLSIAVDYFWTKLILY</sequence>
<dbReference type="KEGG" id="lth:KLTH0D18040g"/>
<dbReference type="RefSeq" id="XP_002553489.1">
    <property type="nucleotide sequence ID" value="XM_002553443.1"/>
</dbReference>